<evidence type="ECO:0000256" key="4">
    <source>
        <dbReference type="ARBA" id="ARBA00022597"/>
    </source>
</evidence>
<dbReference type="GO" id="GO:0009401">
    <property type="term" value="P:phosphoenolpyruvate-dependent sugar phosphotransferase system"/>
    <property type="evidence" value="ECO:0007669"/>
    <property type="project" value="UniProtKB-KW"/>
</dbReference>
<evidence type="ECO:0000256" key="6">
    <source>
        <dbReference type="ARBA" id="ARBA00022683"/>
    </source>
</evidence>
<keyword evidence="5" id="KW-0808">Transferase</keyword>
<comment type="subcellular location">
    <subcellularLocation>
        <location evidence="1">Cytoplasm</location>
    </subcellularLocation>
</comment>
<keyword evidence="10" id="KW-1185">Reference proteome</keyword>
<protein>
    <submittedName>
        <fullName evidence="9">PTS system mannose-specific IIB component</fullName>
    </submittedName>
</protein>
<dbReference type="SUPFAM" id="SSF52728">
    <property type="entry name" value="PTS IIb component"/>
    <property type="match status" value="1"/>
</dbReference>
<evidence type="ECO:0000313" key="9">
    <source>
        <dbReference type="EMBL" id="PXX77829.1"/>
    </source>
</evidence>
<dbReference type="AlphaFoldDB" id="A0A318KJ79"/>
<dbReference type="STRING" id="1034346.GCA_000313565_02742"/>
<dbReference type="CDD" id="cd00001">
    <property type="entry name" value="PTS_IIB_man"/>
    <property type="match status" value="1"/>
</dbReference>
<reference evidence="9 10" key="1">
    <citation type="submission" date="2018-05" db="EMBL/GenBank/DDBJ databases">
        <title>Genomic Encyclopedia of Type Strains, Phase IV (KMG-IV): sequencing the most valuable type-strain genomes for metagenomic binning, comparative biology and taxonomic classification.</title>
        <authorList>
            <person name="Goeker M."/>
        </authorList>
    </citation>
    <scope>NUCLEOTIDE SEQUENCE [LARGE SCALE GENOMIC DNA]</scope>
    <source>
        <strain evidence="9 10">JC118</strain>
    </source>
</reference>
<keyword evidence="4" id="KW-0762">Sugar transport</keyword>
<dbReference type="RefSeq" id="WP_022939026.1">
    <property type="nucleotide sequence ID" value="NZ_CABKRQ010000007.1"/>
</dbReference>
<evidence type="ECO:0000259" key="8">
    <source>
        <dbReference type="PROSITE" id="PS51101"/>
    </source>
</evidence>
<dbReference type="Gene3D" id="3.40.35.10">
    <property type="entry name" value="Phosphotransferase system, sorbose subfamily IIB component"/>
    <property type="match status" value="1"/>
</dbReference>
<dbReference type="InterPro" id="IPR004720">
    <property type="entry name" value="PTS_IIB_sorbose-sp"/>
</dbReference>
<dbReference type="EMBL" id="QJKH01000009">
    <property type="protein sequence ID" value="PXX77829.1"/>
    <property type="molecule type" value="Genomic_DNA"/>
</dbReference>
<feature type="domain" description="PTS EIIB type-4" evidence="8">
    <location>
        <begin position="1"/>
        <end position="162"/>
    </location>
</feature>
<evidence type="ECO:0000313" key="10">
    <source>
        <dbReference type="Proteomes" id="UP000247612"/>
    </source>
</evidence>
<comment type="caution">
    <text evidence="9">The sequence shown here is derived from an EMBL/GenBank/DDBJ whole genome shotgun (WGS) entry which is preliminary data.</text>
</comment>
<proteinExistence type="predicted"/>
<name>A0A318KJ79_9FIRM</name>
<dbReference type="GO" id="GO:0005737">
    <property type="term" value="C:cytoplasm"/>
    <property type="evidence" value="ECO:0007669"/>
    <property type="project" value="UniProtKB-SubCell"/>
</dbReference>
<evidence type="ECO:0000256" key="3">
    <source>
        <dbReference type="ARBA" id="ARBA00022490"/>
    </source>
</evidence>
<evidence type="ECO:0000256" key="5">
    <source>
        <dbReference type="ARBA" id="ARBA00022679"/>
    </source>
</evidence>
<gene>
    <name evidence="9" type="ORF">DES51_10981</name>
</gene>
<dbReference type="OrthoDB" id="9788818at2"/>
<dbReference type="Pfam" id="PF03830">
    <property type="entry name" value="PTSIIB_sorb"/>
    <property type="match status" value="1"/>
</dbReference>
<evidence type="ECO:0000256" key="1">
    <source>
        <dbReference type="ARBA" id="ARBA00004496"/>
    </source>
</evidence>
<dbReference type="GO" id="GO:0016301">
    <property type="term" value="F:kinase activity"/>
    <property type="evidence" value="ECO:0007669"/>
    <property type="project" value="UniProtKB-KW"/>
</dbReference>
<accession>A0A318KJ79</accession>
<dbReference type="GO" id="GO:0008982">
    <property type="term" value="F:protein-N(PI)-phosphohistidine-sugar phosphotransferase activity"/>
    <property type="evidence" value="ECO:0007669"/>
    <property type="project" value="InterPro"/>
</dbReference>
<organism evidence="9 10">
    <name type="scientific">Dielma fastidiosa</name>
    <dbReference type="NCBI Taxonomy" id="1034346"/>
    <lineage>
        <taxon>Bacteria</taxon>
        <taxon>Bacillati</taxon>
        <taxon>Bacillota</taxon>
        <taxon>Erysipelotrichia</taxon>
        <taxon>Erysipelotrichales</taxon>
        <taxon>Erysipelotrichaceae</taxon>
        <taxon>Dielma</taxon>
    </lineage>
</organism>
<keyword evidence="7" id="KW-0418">Kinase</keyword>
<evidence type="ECO:0000256" key="2">
    <source>
        <dbReference type="ARBA" id="ARBA00022448"/>
    </source>
</evidence>
<dbReference type="Proteomes" id="UP000247612">
    <property type="component" value="Unassembled WGS sequence"/>
</dbReference>
<evidence type="ECO:0000256" key="7">
    <source>
        <dbReference type="ARBA" id="ARBA00022777"/>
    </source>
</evidence>
<keyword evidence="6" id="KW-0598">Phosphotransferase system</keyword>
<dbReference type="PROSITE" id="PS51101">
    <property type="entry name" value="PTS_EIIB_TYPE_4"/>
    <property type="match status" value="1"/>
</dbReference>
<sequence length="162" mass="17992">MAIIHTRIDDRLIHGQVASMWTNQLGATRIMVVDDKAAFDDMVKTSLKLATPYGVALSVLPIEKAASRIIANAYEGQRVFMIVRAPNTLLRLVELGVKIKEVNVGNLTHTEGKIKISNQVSVTDEEVKDFYKLKAAGVEVSLQLTPNNQREDFMKVVEQATK</sequence>
<dbReference type="GeneID" id="94442074"/>
<dbReference type="InterPro" id="IPR036667">
    <property type="entry name" value="PTS_IIB_sorbose-sp_sf"/>
</dbReference>
<keyword evidence="3" id="KW-0963">Cytoplasm</keyword>
<keyword evidence="2" id="KW-0813">Transport</keyword>